<organism evidence="2 3">
    <name type="scientific">Phomopsis amygdali</name>
    <name type="common">Fusicoccum amygdali</name>
    <dbReference type="NCBI Taxonomy" id="1214568"/>
    <lineage>
        <taxon>Eukaryota</taxon>
        <taxon>Fungi</taxon>
        <taxon>Dikarya</taxon>
        <taxon>Ascomycota</taxon>
        <taxon>Pezizomycotina</taxon>
        <taxon>Sordariomycetes</taxon>
        <taxon>Sordariomycetidae</taxon>
        <taxon>Diaporthales</taxon>
        <taxon>Diaporthaceae</taxon>
        <taxon>Diaporthe</taxon>
    </lineage>
</organism>
<evidence type="ECO:0000313" key="3">
    <source>
        <dbReference type="Proteomes" id="UP001265746"/>
    </source>
</evidence>
<reference evidence="2" key="1">
    <citation type="submission" date="2023-06" db="EMBL/GenBank/DDBJ databases">
        <authorList>
            <person name="Noh H."/>
        </authorList>
    </citation>
    <scope>NUCLEOTIDE SEQUENCE</scope>
    <source>
        <strain evidence="2">DUCC20226</strain>
    </source>
</reference>
<evidence type="ECO:0000256" key="1">
    <source>
        <dbReference type="SAM" id="MobiDB-lite"/>
    </source>
</evidence>
<accession>A0AAD9SMX3</accession>
<evidence type="ECO:0000313" key="2">
    <source>
        <dbReference type="EMBL" id="KAK2613296.1"/>
    </source>
</evidence>
<gene>
    <name evidence="2" type="ORF">N8I77_000217</name>
</gene>
<dbReference type="AlphaFoldDB" id="A0AAD9SMX3"/>
<keyword evidence="3" id="KW-1185">Reference proteome</keyword>
<protein>
    <submittedName>
        <fullName evidence="2">Uncharacterized protein</fullName>
    </submittedName>
</protein>
<name>A0AAD9SMX3_PHOAM</name>
<sequence>MEKELTETLPTDRLFWPKWQIKFDDNTVYPASFSGVHLGTVAERRAAEDTKVPMPSQRHFFPPLDMIFIDNYVFEHCERPDAMIGFDVDGGLPETLDVVEKVAIDASSLSQSEEKDEIWCKKLRFILRNFPRVKAITVLAAVVLDIASPPSMPKPIYFMDLGNTSVQDRMRHGILNGEDLKNFPHNPETLRPSDFAMQEWDNLPVEWPMFGKRRIKGTAPELYMGTMVLFGKEWVSLEGVGAPGRPCKLADRGVDPMGVIVKKEKEKLDQARAEAAGKRIIKKSSMFSLKRKNSGLTVSRKPSTFSAKSQASKAALKAQK</sequence>
<feature type="region of interest" description="Disordered" evidence="1">
    <location>
        <begin position="292"/>
        <end position="320"/>
    </location>
</feature>
<feature type="compositionally biased region" description="Polar residues" evidence="1">
    <location>
        <begin position="294"/>
        <end position="305"/>
    </location>
</feature>
<proteinExistence type="predicted"/>
<dbReference type="Proteomes" id="UP001265746">
    <property type="component" value="Unassembled WGS sequence"/>
</dbReference>
<comment type="caution">
    <text evidence="2">The sequence shown here is derived from an EMBL/GenBank/DDBJ whole genome shotgun (WGS) entry which is preliminary data.</text>
</comment>
<dbReference type="EMBL" id="JAUJFL010000001">
    <property type="protein sequence ID" value="KAK2613296.1"/>
    <property type="molecule type" value="Genomic_DNA"/>
</dbReference>
<feature type="compositionally biased region" description="Low complexity" evidence="1">
    <location>
        <begin position="306"/>
        <end position="320"/>
    </location>
</feature>